<organism evidence="2 3">
    <name type="scientific">Muraenolepis orangiensis</name>
    <name type="common">Patagonian moray cod</name>
    <dbReference type="NCBI Taxonomy" id="630683"/>
    <lineage>
        <taxon>Eukaryota</taxon>
        <taxon>Metazoa</taxon>
        <taxon>Chordata</taxon>
        <taxon>Craniata</taxon>
        <taxon>Vertebrata</taxon>
        <taxon>Euteleostomi</taxon>
        <taxon>Actinopterygii</taxon>
        <taxon>Neopterygii</taxon>
        <taxon>Teleostei</taxon>
        <taxon>Neoteleostei</taxon>
        <taxon>Acanthomorphata</taxon>
        <taxon>Zeiogadaria</taxon>
        <taxon>Gadariae</taxon>
        <taxon>Gadiformes</taxon>
        <taxon>Muraenolepidoidei</taxon>
        <taxon>Muraenolepididae</taxon>
        <taxon>Muraenolepis</taxon>
    </lineage>
</organism>
<dbReference type="EMBL" id="JANIIK010000038">
    <property type="protein sequence ID" value="KAJ3610745.1"/>
    <property type="molecule type" value="Genomic_DNA"/>
</dbReference>
<sequence length="116" mass="12530">LSVSQLPHDQRAVSRTPTAPQRLENVKRKERNAALGWAGLDCHGLPVRRHGPTVEALRVHPAQFAIGPDSSRRLKCAAQGRKRLAGSSSLQAGISHGPRRAETVPNALKGAETVHR</sequence>
<gene>
    <name evidence="2" type="ORF">NHX12_022836</name>
</gene>
<feature type="compositionally biased region" description="Polar residues" evidence="1">
    <location>
        <begin position="1"/>
        <end position="19"/>
    </location>
</feature>
<name>A0A9Q0ESJ1_9TELE</name>
<reference evidence="2" key="1">
    <citation type="submission" date="2022-07" db="EMBL/GenBank/DDBJ databases">
        <title>Chromosome-level genome of Muraenolepis orangiensis.</title>
        <authorList>
            <person name="Kim J."/>
        </authorList>
    </citation>
    <scope>NUCLEOTIDE SEQUENCE</scope>
    <source>
        <strain evidence="2">KU_S4_2022</strain>
        <tissue evidence="2">Muscle</tissue>
    </source>
</reference>
<feature type="region of interest" description="Disordered" evidence="1">
    <location>
        <begin position="85"/>
        <end position="116"/>
    </location>
</feature>
<protein>
    <submittedName>
        <fullName evidence="2">Uncharacterized protein</fullName>
    </submittedName>
</protein>
<dbReference type="AlphaFoldDB" id="A0A9Q0ESJ1"/>
<feature type="non-terminal residue" evidence="2">
    <location>
        <position position="1"/>
    </location>
</feature>
<dbReference type="Proteomes" id="UP001148018">
    <property type="component" value="Unassembled WGS sequence"/>
</dbReference>
<evidence type="ECO:0000313" key="3">
    <source>
        <dbReference type="Proteomes" id="UP001148018"/>
    </source>
</evidence>
<accession>A0A9Q0ESJ1</accession>
<feature type="region of interest" description="Disordered" evidence="1">
    <location>
        <begin position="1"/>
        <end position="27"/>
    </location>
</feature>
<proteinExistence type="predicted"/>
<keyword evidence="3" id="KW-1185">Reference proteome</keyword>
<comment type="caution">
    <text evidence="2">The sequence shown here is derived from an EMBL/GenBank/DDBJ whole genome shotgun (WGS) entry which is preliminary data.</text>
</comment>
<feature type="non-terminal residue" evidence="2">
    <location>
        <position position="116"/>
    </location>
</feature>
<evidence type="ECO:0000313" key="2">
    <source>
        <dbReference type="EMBL" id="KAJ3610745.1"/>
    </source>
</evidence>
<evidence type="ECO:0000256" key="1">
    <source>
        <dbReference type="SAM" id="MobiDB-lite"/>
    </source>
</evidence>